<name>A0A1F8BJ82_9BACT</name>
<sequence>MKKRLITAVFILLVIVILVIQLQAYLYLKGKPCTCYGIEIDIGGKKCVGFETFCSGLTPINTPK</sequence>
<reference evidence="1 2" key="1">
    <citation type="journal article" date="2016" name="Nat. Commun.">
        <title>Thousands of microbial genomes shed light on interconnected biogeochemical processes in an aquifer system.</title>
        <authorList>
            <person name="Anantharaman K."/>
            <person name="Brown C.T."/>
            <person name="Hug L.A."/>
            <person name="Sharon I."/>
            <person name="Castelle C.J."/>
            <person name="Probst A.J."/>
            <person name="Thomas B.C."/>
            <person name="Singh A."/>
            <person name="Wilkins M.J."/>
            <person name="Karaoz U."/>
            <person name="Brodie E.L."/>
            <person name="Williams K.H."/>
            <person name="Hubbard S.S."/>
            <person name="Banfield J.F."/>
        </authorList>
    </citation>
    <scope>NUCLEOTIDE SEQUENCE [LARGE SCALE GENOMIC DNA]</scope>
</reference>
<dbReference type="Proteomes" id="UP000176725">
    <property type="component" value="Unassembled WGS sequence"/>
</dbReference>
<gene>
    <name evidence="1" type="ORF">A2893_02030</name>
</gene>
<evidence type="ECO:0000313" key="2">
    <source>
        <dbReference type="Proteomes" id="UP000176725"/>
    </source>
</evidence>
<proteinExistence type="predicted"/>
<dbReference type="STRING" id="1802521.A2893_02030"/>
<comment type="caution">
    <text evidence="1">The sequence shown here is derived from an EMBL/GenBank/DDBJ whole genome shotgun (WGS) entry which is preliminary data.</text>
</comment>
<organism evidence="1 2">
    <name type="scientific">Candidatus Woesebacteria bacterium RIFCSPLOWO2_01_FULL_39_25</name>
    <dbReference type="NCBI Taxonomy" id="1802521"/>
    <lineage>
        <taxon>Bacteria</taxon>
        <taxon>Candidatus Woeseibacteriota</taxon>
    </lineage>
</organism>
<accession>A0A1F8BJ82</accession>
<evidence type="ECO:0000313" key="1">
    <source>
        <dbReference type="EMBL" id="OGM63739.1"/>
    </source>
</evidence>
<protein>
    <submittedName>
        <fullName evidence="1">Uncharacterized protein</fullName>
    </submittedName>
</protein>
<dbReference type="AlphaFoldDB" id="A0A1F8BJ82"/>
<dbReference type="EMBL" id="MGHH01000015">
    <property type="protein sequence ID" value="OGM63739.1"/>
    <property type="molecule type" value="Genomic_DNA"/>
</dbReference>